<gene>
    <name evidence="2" type="ORF">FIBRA_09583</name>
</gene>
<feature type="region of interest" description="Disordered" evidence="1">
    <location>
        <begin position="364"/>
        <end position="446"/>
    </location>
</feature>
<feature type="region of interest" description="Disordered" evidence="1">
    <location>
        <begin position="1"/>
        <end position="25"/>
    </location>
</feature>
<dbReference type="RefSeq" id="XP_012177259.1">
    <property type="nucleotide sequence ID" value="XM_012321869.1"/>
</dbReference>
<name>J7SD71_9APHY</name>
<dbReference type="EMBL" id="HE797710">
    <property type="protein sequence ID" value="CCM07238.1"/>
    <property type="molecule type" value="Genomic_DNA"/>
</dbReference>
<dbReference type="OrthoDB" id="3260031at2759"/>
<dbReference type="Proteomes" id="UP000006352">
    <property type="component" value="Unassembled WGS sequence"/>
</dbReference>
<feature type="region of interest" description="Disordered" evidence="1">
    <location>
        <begin position="166"/>
        <end position="189"/>
    </location>
</feature>
<evidence type="ECO:0000256" key="1">
    <source>
        <dbReference type="SAM" id="MobiDB-lite"/>
    </source>
</evidence>
<evidence type="ECO:0000313" key="2">
    <source>
        <dbReference type="EMBL" id="CCM07238.1"/>
    </source>
</evidence>
<reference evidence="2 3" key="1">
    <citation type="journal article" date="2012" name="Appl. Environ. Microbiol.">
        <title>Short-read sequencing for genomic analysis of the brown rot fungus Fibroporia radiculosa.</title>
        <authorList>
            <person name="Tang J.D."/>
            <person name="Perkins A.D."/>
            <person name="Sonstegard T.S."/>
            <person name="Schroeder S.G."/>
            <person name="Burgess S.C."/>
            <person name="Diehl S.V."/>
        </authorList>
    </citation>
    <scope>NUCLEOTIDE SEQUENCE [LARGE SCALE GENOMIC DNA]</scope>
    <source>
        <strain evidence="2 3">TFFH 294</strain>
    </source>
</reference>
<dbReference type="AlphaFoldDB" id="J7SD71"/>
<feature type="compositionally biased region" description="Polar residues" evidence="1">
    <location>
        <begin position="412"/>
        <end position="421"/>
    </location>
</feature>
<evidence type="ECO:0000313" key="3">
    <source>
        <dbReference type="Proteomes" id="UP000006352"/>
    </source>
</evidence>
<dbReference type="HOGENOM" id="CLU_003921_7_2_1"/>
<organism evidence="2 3">
    <name type="scientific">Fibroporia radiculosa</name>
    <dbReference type="NCBI Taxonomy" id="599839"/>
    <lineage>
        <taxon>Eukaryota</taxon>
        <taxon>Fungi</taxon>
        <taxon>Dikarya</taxon>
        <taxon>Basidiomycota</taxon>
        <taxon>Agaricomycotina</taxon>
        <taxon>Agaricomycetes</taxon>
        <taxon>Polyporales</taxon>
        <taxon>Fibroporiaceae</taxon>
        <taxon>Fibroporia</taxon>
    </lineage>
</organism>
<feature type="compositionally biased region" description="Low complexity" evidence="1">
    <location>
        <begin position="370"/>
        <end position="390"/>
    </location>
</feature>
<dbReference type="GeneID" id="24102138"/>
<accession>J7SD71</accession>
<sequence length="455" mass="50475">MTDIVGQPPLMPSNGHATAPTFNPEQPRTLKRFFRNLEELFDKCEVTTESAKKAKVVYYPPIDTADLWETLPAYVNPLATYNDFKKQIRDLYPGCEDDQKFSIADLDQLIGEHARNGVKSAVNLGNFYRDFIVITTHLIAKQRLLTIQQSEAYIKVFPASPRGSAIRASWDSQSSGDYEGDDEFELDDKNRRPPIHYGRLVEDNATPSPFFGSHSDPAAGIEHLDDCRAVNSSDPGRRTAVLPLLRQYMQAGKVKKNTKGKVVLSTGSFVPQSIPGVTIRDRVYEWHRRNIPVNPALPTSLLMFEISSAPTMATYSLNTTDRIAALEKELFQLRKRNEVFNGIELPASKKPIQGVPKILVREPDETASRVAPAAPVTHAAAPSSSTQSTSPSPPSLQPVASTEHPFAAARDTTYTPPNLQNFGAAPKANPNKGKDPSYRTLTPVYRPEMIEKVFE</sequence>
<keyword evidence="3" id="KW-1185">Reference proteome</keyword>
<proteinExistence type="predicted"/>
<dbReference type="InParanoid" id="J7SD71"/>
<protein>
    <submittedName>
        <fullName evidence="2">Uncharacterized protein</fullName>
    </submittedName>
</protein>